<evidence type="ECO:0000313" key="1">
    <source>
        <dbReference type="EMBL" id="SVA96410.1"/>
    </source>
</evidence>
<dbReference type="EMBL" id="UINC01023874">
    <property type="protein sequence ID" value="SVA96410.1"/>
    <property type="molecule type" value="Genomic_DNA"/>
</dbReference>
<sequence>MKSSEPWIVVAEYNGSIVAEMAQSILKDHDIPCYIKGDWFNSAYNINAFSMPGGSVKLY</sequence>
<organism evidence="1">
    <name type="scientific">marine metagenome</name>
    <dbReference type="NCBI Taxonomy" id="408172"/>
    <lineage>
        <taxon>unclassified sequences</taxon>
        <taxon>metagenomes</taxon>
        <taxon>ecological metagenomes</taxon>
    </lineage>
</organism>
<reference evidence="1" key="1">
    <citation type="submission" date="2018-05" db="EMBL/GenBank/DDBJ databases">
        <authorList>
            <person name="Lanie J.A."/>
            <person name="Ng W.-L."/>
            <person name="Kazmierczak K.M."/>
            <person name="Andrzejewski T.M."/>
            <person name="Davidsen T.M."/>
            <person name="Wayne K.J."/>
            <person name="Tettelin H."/>
            <person name="Glass J.I."/>
            <person name="Rusch D."/>
            <person name="Podicherti R."/>
            <person name="Tsui H.-C.T."/>
            <person name="Winkler M.E."/>
        </authorList>
    </citation>
    <scope>NUCLEOTIDE SEQUENCE</scope>
</reference>
<accession>A0A382A4F2</accession>
<gene>
    <name evidence="1" type="ORF">METZ01_LOCUS149264</name>
</gene>
<feature type="non-terminal residue" evidence="1">
    <location>
        <position position="59"/>
    </location>
</feature>
<name>A0A382A4F2_9ZZZZ</name>
<protein>
    <submittedName>
        <fullName evidence="1">Uncharacterized protein</fullName>
    </submittedName>
</protein>
<dbReference type="AlphaFoldDB" id="A0A382A4F2"/>
<proteinExistence type="predicted"/>